<dbReference type="KEGG" id="plon:Pla110_26760"/>
<dbReference type="EMBL" id="CP036281">
    <property type="protein sequence ID" value="QDU80940.1"/>
    <property type="molecule type" value="Genomic_DNA"/>
</dbReference>
<gene>
    <name evidence="3" type="ORF">Pla110_26760</name>
</gene>
<dbReference type="Proteomes" id="UP000317178">
    <property type="component" value="Chromosome"/>
</dbReference>
<organism evidence="3 4">
    <name type="scientific">Polystyrenella longa</name>
    <dbReference type="NCBI Taxonomy" id="2528007"/>
    <lineage>
        <taxon>Bacteria</taxon>
        <taxon>Pseudomonadati</taxon>
        <taxon>Planctomycetota</taxon>
        <taxon>Planctomycetia</taxon>
        <taxon>Planctomycetales</taxon>
        <taxon>Planctomycetaceae</taxon>
        <taxon>Polystyrenella</taxon>
    </lineage>
</organism>
<dbReference type="RefSeq" id="WP_144996168.1">
    <property type="nucleotide sequence ID" value="NZ_CP036281.1"/>
</dbReference>
<evidence type="ECO:0000256" key="1">
    <source>
        <dbReference type="SAM" id="Phobius"/>
    </source>
</evidence>
<evidence type="ECO:0000313" key="3">
    <source>
        <dbReference type="EMBL" id="QDU80940.1"/>
    </source>
</evidence>
<proteinExistence type="predicted"/>
<dbReference type="InterPro" id="IPR046235">
    <property type="entry name" value="DUF6268"/>
</dbReference>
<keyword evidence="1" id="KW-0812">Transmembrane</keyword>
<sequence>MQVGIAEWIRRSLCCALAFPVGIALGFVAIGNIVVGDDEVNRTTPAFHSLAGSIPLAGDDPESNSFLEPSEVFQAFSEGDASQPELTVVGGPPRNLKELMKPIIRLNGEYITDGGDVPLATTGIRVSVPTYPLWGPPPPLIDLGYQSTWLHTPAEMQLPEHFHEYQVGASWMRILNEDWKMRLWAGTSFNTDGENTSSDALQFRGGLFAIYSVSPEFEWIMGVVALGRSDLPAVPALGLIYRPNDDWTFDFTFPRPQATYVYERTDDRQHSVYLGGGLNGTTWAFAEPNGRENQITYSDWRAVLGWESSPFSPTGSRFTPGKRLKVETGYVFARRLEFDDVRPDISLNNGWTVNASFNF</sequence>
<accession>A0A518CNY5</accession>
<keyword evidence="1" id="KW-1133">Transmembrane helix</keyword>
<feature type="transmembrane region" description="Helical" evidence="1">
    <location>
        <begin position="12"/>
        <end position="35"/>
    </location>
</feature>
<reference evidence="3 4" key="1">
    <citation type="submission" date="2019-02" db="EMBL/GenBank/DDBJ databases">
        <title>Deep-cultivation of Planctomycetes and their phenomic and genomic characterization uncovers novel biology.</title>
        <authorList>
            <person name="Wiegand S."/>
            <person name="Jogler M."/>
            <person name="Boedeker C."/>
            <person name="Pinto D."/>
            <person name="Vollmers J."/>
            <person name="Rivas-Marin E."/>
            <person name="Kohn T."/>
            <person name="Peeters S.H."/>
            <person name="Heuer A."/>
            <person name="Rast P."/>
            <person name="Oberbeckmann S."/>
            <person name="Bunk B."/>
            <person name="Jeske O."/>
            <person name="Meyerdierks A."/>
            <person name="Storesund J.E."/>
            <person name="Kallscheuer N."/>
            <person name="Luecker S."/>
            <person name="Lage O.M."/>
            <person name="Pohl T."/>
            <person name="Merkel B.J."/>
            <person name="Hornburger P."/>
            <person name="Mueller R.-W."/>
            <person name="Bruemmer F."/>
            <person name="Labrenz M."/>
            <person name="Spormann A.M."/>
            <person name="Op den Camp H."/>
            <person name="Overmann J."/>
            <person name="Amann R."/>
            <person name="Jetten M.S.M."/>
            <person name="Mascher T."/>
            <person name="Medema M.H."/>
            <person name="Devos D.P."/>
            <person name="Kaster A.-K."/>
            <person name="Ovreas L."/>
            <person name="Rohde M."/>
            <person name="Galperin M.Y."/>
            <person name="Jogler C."/>
        </authorList>
    </citation>
    <scope>NUCLEOTIDE SEQUENCE [LARGE SCALE GENOMIC DNA]</scope>
    <source>
        <strain evidence="3 4">Pla110</strain>
    </source>
</reference>
<evidence type="ECO:0000313" key="4">
    <source>
        <dbReference type="Proteomes" id="UP000317178"/>
    </source>
</evidence>
<keyword evidence="1" id="KW-0472">Membrane</keyword>
<keyword evidence="4" id="KW-1185">Reference proteome</keyword>
<protein>
    <recommendedName>
        <fullName evidence="2">DUF6268 domain-containing protein</fullName>
    </recommendedName>
</protein>
<name>A0A518CNY5_9PLAN</name>
<dbReference type="OrthoDB" id="249490at2"/>
<feature type="domain" description="DUF6268" evidence="2">
    <location>
        <begin position="154"/>
        <end position="340"/>
    </location>
</feature>
<dbReference type="AlphaFoldDB" id="A0A518CNY5"/>
<evidence type="ECO:0000259" key="2">
    <source>
        <dbReference type="Pfam" id="PF19783"/>
    </source>
</evidence>
<dbReference type="Pfam" id="PF19783">
    <property type="entry name" value="DUF6268"/>
    <property type="match status" value="1"/>
</dbReference>